<reference evidence="1" key="1">
    <citation type="submission" date="2016-02" db="EMBL/GenBank/DDBJ databases">
        <title>WGS assembly of Manihot esculenta.</title>
        <authorList>
            <person name="Bredeson J.V."/>
            <person name="Prochnik S.E."/>
            <person name="Lyons J.B."/>
            <person name="Schmutz J."/>
            <person name="Grimwood J."/>
            <person name="Vrebalov J."/>
            <person name="Bart R.S."/>
            <person name="Amuge T."/>
            <person name="Ferguson M.E."/>
            <person name="Green R."/>
            <person name="Putnam N."/>
            <person name="Stites J."/>
            <person name="Rounsley S."/>
            <person name="Rokhsar D.S."/>
        </authorList>
    </citation>
    <scope>NUCLEOTIDE SEQUENCE [LARGE SCALE GENOMIC DNA]</scope>
    <source>
        <tissue evidence="1">Leaf</tissue>
    </source>
</reference>
<gene>
    <name evidence="1" type="ORF">MANES_16G039300</name>
</gene>
<accession>A0A2C9U8B4</accession>
<sequence length="71" mass="7888">MVLECGVAKLECGVATMESEVAALDRSCCALKVRRRGIARGLTVLLDGRSRASCWCYVVEKLRRKEGRDSR</sequence>
<protein>
    <submittedName>
        <fullName evidence="1">Uncharacterized protein</fullName>
    </submittedName>
</protein>
<proteinExistence type="predicted"/>
<dbReference type="EMBL" id="CM004402">
    <property type="protein sequence ID" value="OAY26331.1"/>
    <property type="molecule type" value="Genomic_DNA"/>
</dbReference>
<dbReference type="AlphaFoldDB" id="A0A2C9U8B4"/>
<evidence type="ECO:0000313" key="1">
    <source>
        <dbReference type="EMBL" id="OAY26331.1"/>
    </source>
</evidence>
<organism evidence="1">
    <name type="scientific">Manihot esculenta</name>
    <name type="common">Cassava</name>
    <name type="synonym">Jatropha manihot</name>
    <dbReference type="NCBI Taxonomy" id="3983"/>
    <lineage>
        <taxon>Eukaryota</taxon>
        <taxon>Viridiplantae</taxon>
        <taxon>Streptophyta</taxon>
        <taxon>Embryophyta</taxon>
        <taxon>Tracheophyta</taxon>
        <taxon>Spermatophyta</taxon>
        <taxon>Magnoliopsida</taxon>
        <taxon>eudicotyledons</taxon>
        <taxon>Gunneridae</taxon>
        <taxon>Pentapetalae</taxon>
        <taxon>rosids</taxon>
        <taxon>fabids</taxon>
        <taxon>Malpighiales</taxon>
        <taxon>Euphorbiaceae</taxon>
        <taxon>Crotonoideae</taxon>
        <taxon>Manihoteae</taxon>
        <taxon>Manihot</taxon>
    </lineage>
</organism>
<name>A0A2C9U8B4_MANES</name>